<keyword evidence="2" id="KW-1185">Reference proteome</keyword>
<dbReference type="PANTHER" id="PTHR33116:SF86">
    <property type="entry name" value="REVERSE TRANSCRIPTASE DOMAIN-CONTAINING PROTEIN"/>
    <property type="match status" value="1"/>
</dbReference>
<reference evidence="1 2" key="1">
    <citation type="submission" date="2024-09" db="EMBL/GenBank/DDBJ databases">
        <title>Chromosome-scale assembly of Riccia fluitans.</title>
        <authorList>
            <person name="Paukszto L."/>
            <person name="Sawicki J."/>
            <person name="Karawczyk K."/>
            <person name="Piernik-Szablinska J."/>
            <person name="Szczecinska M."/>
            <person name="Mazdziarz M."/>
        </authorList>
    </citation>
    <scope>NUCLEOTIDE SEQUENCE [LARGE SCALE GENOMIC DNA]</scope>
    <source>
        <strain evidence="1">Rf_01</strain>
        <tissue evidence="1">Aerial parts of the thallus</tissue>
    </source>
</reference>
<dbReference type="AlphaFoldDB" id="A0ABD1ZMI4"/>
<evidence type="ECO:0000313" key="2">
    <source>
        <dbReference type="Proteomes" id="UP001605036"/>
    </source>
</evidence>
<comment type="caution">
    <text evidence="1">The sequence shown here is derived from an EMBL/GenBank/DDBJ whole genome shotgun (WGS) entry which is preliminary data.</text>
</comment>
<name>A0ABD1ZMI4_9MARC</name>
<accession>A0ABD1ZMI4</accession>
<dbReference type="Proteomes" id="UP001605036">
    <property type="component" value="Unassembled WGS sequence"/>
</dbReference>
<protein>
    <recommendedName>
        <fullName evidence="3">Reverse transcriptase</fullName>
    </recommendedName>
</protein>
<dbReference type="PANTHER" id="PTHR33116">
    <property type="entry name" value="REVERSE TRANSCRIPTASE ZINC-BINDING DOMAIN-CONTAINING PROTEIN-RELATED-RELATED"/>
    <property type="match status" value="1"/>
</dbReference>
<gene>
    <name evidence="1" type="ORF">R1flu_020793</name>
</gene>
<evidence type="ECO:0000313" key="1">
    <source>
        <dbReference type="EMBL" id="KAL2652665.1"/>
    </source>
</evidence>
<dbReference type="EMBL" id="JBHFFA010000001">
    <property type="protein sequence ID" value="KAL2652665.1"/>
    <property type="molecule type" value="Genomic_DNA"/>
</dbReference>
<organism evidence="1 2">
    <name type="scientific">Riccia fluitans</name>
    <dbReference type="NCBI Taxonomy" id="41844"/>
    <lineage>
        <taxon>Eukaryota</taxon>
        <taxon>Viridiplantae</taxon>
        <taxon>Streptophyta</taxon>
        <taxon>Embryophyta</taxon>
        <taxon>Marchantiophyta</taxon>
        <taxon>Marchantiopsida</taxon>
        <taxon>Marchantiidae</taxon>
        <taxon>Marchantiales</taxon>
        <taxon>Ricciaceae</taxon>
        <taxon>Riccia</taxon>
    </lineage>
</organism>
<proteinExistence type="predicted"/>
<evidence type="ECO:0008006" key="3">
    <source>
        <dbReference type="Google" id="ProtNLM"/>
    </source>
</evidence>
<sequence length="193" mass="21830">MCLLRKGENEGDLVGVTIPRGKTLLHRLFANNSGMAIRVEENNVKQLCQIVEKFEMTSGAQINPAKSVLVPFALEHSPSWLQETGCQILKPGQYSTYLGCRFGVEKIEEEQAQDLHRKLQGKLSKWANRMLSWASLMLLLQHVLRAIPVYHFLGLGLHNTNYRKLEAPCRVFLWGTNADNKAKKALVSWESVT</sequence>